<dbReference type="EMBL" id="CAJNOG010000371">
    <property type="protein sequence ID" value="CAF1204333.1"/>
    <property type="molecule type" value="Genomic_DNA"/>
</dbReference>
<reference evidence="2" key="1">
    <citation type="submission" date="2021-02" db="EMBL/GenBank/DDBJ databases">
        <authorList>
            <person name="Nowell W R."/>
        </authorList>
    </citation>
    <scope>NUCLEOTIDE SEQUENCE</scope>
</reference>
<evidence type="ECO:0000313" key="4">
    <source>
        <dbReference type="Proteomes" id="UP000663845"/>
    </source>
</evidence>
<organism evidence="2 4">
    <name type="scientific">Adineta steineri</name>
    <dbReference type="NCBI Taxonomy" id="433720"/>
    <lineage>
        <taxon>Eukaryota</taxon>
        <taxon>Metazoa</taxon>
        <taxon>Spiralia</taxon>
        <taxon>Gnathifera</taxon>
        <taxon>Rotifera</taxon>
        <taxon>Eurotatoria</taxon>
        <taxon>Bdelloidea</taxon>
        <taxon>Adinetida</taxon>
        <taxon>Adinetidae</taxon>
        <taxon>Adineta</taxon>
    </lineage>
</organism>
<dbReference type="Proteomes" id="UP000663845">
    <property type="component" value="Unassembled WGS sequence"/>
</dbReference>
<sequence>MSREEEEAKAPIKSSIINYVENFIDKRNRELRASTGDESDPSATHEVNRDSIVINAGDNEYRHDKFKNDRSSSTDIDADDLNLDSDPIIETQEGGAQVYKQQVYLRQYQPPTPEPVDIQVQEVIVKPQVQRPPIHVHVGLSKNRDTQRTPSPILIKTAPPQAPPPSSEEPIIYNKYVPVDFKQPPQQIIIHRHADLPPKPRPIVVEQWLPNKPAPKRITYHHVNPEDYVQSETHRLRNRFIEYTKPHTTIEVEIVRLPVIKLRPEEYHNRSPELTKIDEVRSMTQDPNTLNWRI</sequence>
<evidence type="ECO:0000313" key="2">
    <source>
        <dbReference type="EMBL" id="CAF1204333.1"/>
    </source>
</evidence>
<feature type="region of interest" description="Disordered" evidence="1">
    <location>
        <begin position="31"/>
        <end position="50"/>
    </location>
</feature>
<feature type="region of interest" description="Disordered" evidence="1">
    <location>
        <begin position="62"/>
        <end position="81"/>
    </location>
</feature>
<dbReference type="EMBL" id="CAJOAZ010001434">
    <property type="protein sequence ID" value="CAF3814370.1"/>
    <property type="molecule type" value="Genomic_DNA"/>
</dbReference>
<evidence type="ECO:0000313" key="3">
    <source>
        <dbReference type="EMBL" id="CAF3814370.1"/>
    </source>
</evidence>
<evidence type="ECO:0000256" key="1">
    <source>
        <dbReference type="SAM" id="MobiDB-lite"/>
    </source>
</evidence>
<feature type="compositionally biased region" description="Basic and acidic residues" evidence="1">
    <location>
        <begin position="62"/>
        <end position="72"/>
    </location>
</feature>
<comment type="caution">
    <text evidence="2">The sequence shown here is derived from an EMBL/GenBank/DDBJ whole genome shotgun (WGS) entry which is preliminary data.</text>
</comment>
<gene>
    <name evidence="2" type="ORF">JYZ213_LOCUS27095</name>
    <name evidence="3" type="ORF">OXD698_LOCUS19035</name>
</gene>
<name>A0A814WQP2_9BILA</name>
<dbReference type="AlphaFoldDB" id="A0A814WQP2"/>
<proteinExistence type="predicted"/>
<dbReference type="Proteomes" id="UP000663844">
    <property type="component" value="Unassembled WGS sequence"/>
</dbReference>
<protein>
    <submittedName>
        <fullName evidence="2">Uncharacterized protein</fullName>
    </submittedName>
</protein>
<accession>A0A814WQP2</accession>
<feature type="region of interest" description="Disordered" evidence="1">
    <location>
        <begin position="142"/>
        <end position="166"/>
    </location>
</feature>